<dbReference type="InterPro" id="IPR023192">
    <property type="entry name" value="TGS-like_dom_sf"/>
</dbReference>
<keyword evidence="10" id="KW-1185">Reference proteome</keyword>
<evidence type="ECO:0000259" key="7">
    <source>
        <dbReference type="PROSITE" id="PS51710"/>
    </source>
</evidence>
<evidence type="ECO:0000313" key="10">
    <source>
        <dbReference type="Proteomes" id="UP000190105"/>
    </source>
</evidence>
<keyword evidence="3 6" id="KW-0547">Nucleotide-binding</keyword>
<keyword evidence="2" id="KW-0479">Metal-binding</keyword>
<dbReference type="PANTHER" id="PTHR23305">
    <property type="entry name" value="OBG GTPASE FAMILY"/>
    <property type="match status" value="1"/>
</dbReference>
<accession>A0A1T4X1A3</accession>
<dbReference type="EMBL" id="FUYH01000005">
    <property type="protein sequence ID" value="SKA83370.1"/>
    <property type="molecule type" value="Genomic_DNA"/>
</dbReference>
<dbReference type="PIRSF" id="PIRSF006641">
    <property type="entry name" value="CHP00092"/>
    <property type="match status" value="1"/>
</dbReference>
<dbReference type="GO" id="GO:0016887">
    <property type="term" value="F:ATP hydrolysis activity"/>
    <property type="evidence" value="ECO:0007669"/>
    <property type="project" value="UniProtKB-UniRule"/>
</dbReference>
<reference evidence="10" key="1">
    <citation type="submission" date="2017-02" db="EMBL/GenBank/DDBJ databases">
        <authorList>
            <person name="Varghese N."/>
            <person name="Submissions S."/>
        </authorList>
    </citation>
    <scope>NUCLEOTIDE SEQUENCE [LARGE SCALE GENOMIC DNA]</scope>
    <source>
        <strain evidence="10">USBA 833</strain>
    </source>
</reference>
<comment type="cofactor">
    <cofactor evidence="1">
        <name>Mg(2+)</name>
        <dbReference type="ChEBI" id="CHEBI:18420"/>
    </cofactor>
</comment>
<dbReference type="GO" id="GO:0043023">
    <property type="term" value="F:ribosomal large subunit binding"/>
    <property type="evidence" value="ECO:0007669"/>
    <property type="project" value="UniProtKB-UniRule"/>
</dbReference>
<dbReference type="Gene3D" id="3.40.50.300">
    <property type="entry name" value="P-loop containing nucleotide triphosphate hydrolases"/>
    <property type="match status" value="1"/>
</dbReference>
<dbReference type="PANTHER" id="PTHR23305:SF18">
    <property type="entry name" value="OBG-TYPE G DOMAIN-CONTAINING PROTEIN"/>
    <property type="match status" value="1"/>
</dbReference>
<feature type="domain" description="OBG-type G" evidence="7">
    <location>
        <begin position="1"/>
        <end position="258"/>
    </location>
</feature>
<dbReference type="InterPro" id="IPR027417">
    <property type="entry name" value="P-loop_NTPase"/>
</dbReference>
<dbReference type="SUPFAM" id="SSF81271">
    <property type="entry name" value="TGS-like"/>
    <property type="match status" value="1"/>
</dbReference>
<dbReference type="SUPFAM" id="SSF52540">
    <property type="entry name" value="P-loop containing nucleoside triphosphate hydrolases"/>
    <property type="match status" value="1"/>
</dbReference>
<keyword evidence="4 6" id="KW-0067">ATP-binding</keyword>
<organism evidence="9 10">
    <name type="scientific">Caloramator quimbayensis</name>
    <dbReference type="NCBI Taxonomy" id="1147123"/>
    <lineage>
        <taxon>Bacteria</taxon>
        <taxon>Bacillati</taxon>
        <taxon>Bacillota</taxon>
        <taxon>Clostridia</taxon>
        <taxon>Eubacteriales</taxon>
        <taxon>Clostridiaceae</taxon>
        <taxon>Caloramator</taxon>
    </lineage>
</organism>
<dbReference type="GO" id="GO:0046872">
    <property type="term" value="F:metal ion binding"/>
    <property type="evidence" value="ECO:0007669"/>
    <property type="project" value="UniProtKB-KW"/>
</dbReference>
<evidence type="ECO:0000256" key="5">
    <source>
        <dbReference type="ARBA" id="ARBA00022842"/>
    </source>
</evidence>
<dbReference type="InterPro" id="IPR031167">
    <property type="entry name" value="G_OBG"/>
</dbReference>
<dbReference type="Gene3D" id="3.10.20.30">
    <property type="match status" value="1"/>
</dbReference>
<dbReference type="InterPro" id="IPR041706">
    <property type="entry name" value="YchF_N"/>
</dbReference>
<evidence type="ECO:0000259" key="8">
    <source>
        <dbReference type="PROSITE" id="PS51880"/>
    </source>
</evidence>
<dbReference type="PRINTS" id="PR00326">
    <property type="entry name" value="GTP1OBG"/>
</dbReference>
<dbReference type="InterPro" id="IPR006073">
    <property type="entry name" value="GTP-bd"/>
</dbReference>
<dbReference type="HAMAP" id="MF_00944">
    <property type="entry name" value="YchF_OLA1_ATPase"/>
    <property type="match status" value="1"/>
</dbReference>
<evidence type="ECO:0000256" key="2">
    <source>
        <dbReference type="ARBA" id="ARBA00022723"/>
    </source>
</evidence>
<evidence type="ECO:0000256" key="1">
    <source>
        <dbReference type="ARBA" id="ARBA00001946"/>
    </source>
</evidence>
<dbReference type="InterPro" id="IPR013029">
    <property type="entry name" value="YchF_C"/>
</dbReference>
<keyword evidence="5" id="KW-0460">Magnesium</keyword>
<dbReference type="Pfam" id="PF01926">
    <property type="entry name" value="MMR_HSR1"/>
    <property type="match status" value="1"/>
</dbReference>
<sequence>MKLGIVGLPNVGKSTLFNAITQAGAEAANYPFCTIEPNVGVVAVPDYRLDKLAQMYNPEKYTPAVIEFYDIAGLVKGASKGEGLGNKFLSHIREVEAIVHVVRCFEDANIVHVDGSVNPIRDIETINLELIFADMEVLEKRMDKTRKSARSGDRKAQEELEFMERIYKHLEEGKPSRTLDMNDEERELIKQYFLLTSKPVLYAANISEDELINGYEDNKYIKAVEEYAKNEGSEVIPICAKLEEEIASLDGNEKQAFLEDYGLEEPGLNRLIKASYKLLGLISFLTAGPKEVRAWTIKKGTKAPQAAGKIHSDMERGFIRAEVIPFETLINCGSEVSAKEKGLIKSEGKDYVMQDGDVVVFRFNV</sequence>
<dbReference type="InterPro" id="IPR012675">
    <property type="entry name" value="Beta-grasp_dom_sf"/>
</dbReference>
<dbReference type="CDD" id="cd01900">
    <property type="entry name" value="YchF"/>
    <property type="match status" value="1"/>
</dbReference>
<dbReference type="InterPro" id="IPR004396">
    <property type="entry name" value="ATPase_YchF/OLA1"/>
</dbReference>
<dbReference type="InterPro" id="IPR004095">
    <property type="entry name" value="TGS"/>
</dbReference>
<dbReference type="Proteomes" id="UP000190105">
    <property type="component" value="Unassembled WGS sequence"/>
</dbReference>
<proteinExistence type="inferred from homology"/>
<evidence type="ECO:0000313" key="9">
    <source>
        <dbReference type="EMBL" id="SKA83370.1"/>
    </source>
</evidence>
<dbReference type="GO" id="GO:0005737">
    <property type="term" value="C:cytoplasm"/>
    <property type="evidence" value="ECO:0007669"/>
    <property type="project" value="TreeGrafter"/>
</dbReference>
<gene>
    <name evidence="6" type="primary">ychF</name>
    <name evidence="9" type="ORF">SAMN05443428_10578</name>
</gene>
<dbReference type="FunFam" id="3.10.20.30:FF:000001">
    <property type="entry name" value="Ribosome-binding ATPase YchF"/>
    <property type="match status" value="1"/>
</dbReference>
<comment type="similarity">
    <text evidence="6">Belongs to the TRAFAC class OBG-HflX-like GTPase superfamily. OBG GTPase family. YchF/OLA1 subfamily.</text>
</comment>
<feature type="domain" description="TGS" evidence="8">
    <location>
        <begin position="280"/>
        <end position="363"/>
    </location>
</feature>
<dbReference type="InterPro" id="IPR012676">
    <property type="entry name" value="TGS-like"/>
</dbReference>
<evidence type="ECO:0000256" key="3">
    <source>
        <dbReference type="ARBA" id="ARBA00022741"/>
    </source>
</evidence>
<dbReference type="GO" id="GO:0005524">
    <property type="term" value="F:ATP binding"/>
    <property type="evidence" value="ECO:0007669"/>
    <property type="project" value="UniProtKB-UniRule"/>
</dbReference>
<feature type="binding site" evidence="6">
    <location>
        <begin position="10"/>
        <end position="15"/>
    </location>
    <ligand>
        <name>ATP</name>
        <dbReference type="ChEBI" id="CHEBI:30616"/>
    </ligand>
</feature>
<dbReference type="RefSeq" id="WP_078695898.1">
    <property type="nucleotide sequence ID" value="NZ_FUYH01000005.1"/>
</dbReference>
<dbReference type="OrthoDB" id="9807318at2"/>
<protein>
    <recommendedName>
        <fullName evidence="6">Ribosome-binding ATPase YchF</fullName>
    </recommendedName>
</protein>
<dbReference type="FunFam" id="1.10.150.300:FF:000001">
    <property type="entry name" value="Ribosome-binding ATPase YchF"/>
    <property type="match status" value="1"/>
</dbReference>
<dbReference type="GO" id="GO:0005525">
    <property type="term" value="F:GTP binding"/>
    <property type="evidence" value="ECO:0007669"/>
    <property type="project" value="InterPro"/>
</dbReference>
<evidence type="ECO:0000256" key="4">
    <source>
        <dbReference type="ARBA" id="ARBA00022840"/>
    </source>
</evidence>
<dbReference type="CDD" id="cd04867">
    <property type="entry name" value="TGS_YchF_OLA1"/>
    <property type="match status" value="1"/>
</dbReference>
<dbReference type="PROSITE" id="PS51710">
    <property type="entry name" value="G_OBG"/>
    <property type="match status" value="1"/>
</dbReference>
<name>A0A1T4X1A3_9CLOT</name>
<dbReference type="Gene3D" id="1.10.150.300">
    <property type="entry name" value="TGS-like domain"/>
    <property type="match status" value="1"/>
</dbReference>
<dbReference type="NCBIfam" id="TIGR00092">
    <property type="entry name" value="redox-regulated ATPase YchF"/>
    <property type="match status" value="1"/>
</dbReference>
<dbReference type="Pfam" id="PF06071">
    <property type="entry name" value="YchF-GTPase_C"/>
    <property type="match status" value="1"/>
</dbReference>
<dbReference type="STRING" id="1147123.SAMN05443428_10578"/>
<dbReference type="PROSITE" id="PS51880">
    <property type="entry name" value="TGS"/>
    <property type="match status" value="1"/>
</dbReference>
<comment type="function">
    <text evidence="6">ATPase that binds to both the 70S ribosome and the 50S ribosomal subunit in a nucleotide-independent manner.</text>
</comment>
<dbReference type="AlphaFoldDB" id="A0A1T4X1A3"/>
<evidence type="ECO:0000256" key="6">
    <source>
        <dbReference type="HAMAP-Rule" id="MF_00944"/>
    </source>
</evidence>